<dbReference type="Proteomes" id="UP000189705">
    <property type="component" value="Unplaced"/>
</dbReference>
<dbReference type="InterPro" id="IPR052565">
    <property type="entry name" value="Glutaredoxin-like_YDR286C"/>
</dbReference>
<dbReference type="InterPro" id="IPR036249">
    <property type="entry name" value="Thioredoxin-like_sf"/>
</dbReference>
<proteinExistence type="inferred from homology"/>
<keyword evidence="2" id="KW-1185">Reference proteome</keyword>
<dbReference type="GeneID" id="102388178"/>
<dbReference type="InterPro" id="IPR008554">
    <property type="entry name" value="Glutaredoxin-like"/>
</dbReference>
<dbReference type="PANTHER" id="PTHR33558:SF1">
    <property type="entry name" value="GLUTAREDOXIN-LIKE PROTEIN C5ORF63 HOMOLOG"/>
    <property type="match status" value="1"/>
</dbReference>
<evidence type="ECO:0000256" key="1">
    <source>
        <dbReference type="RuleBase" id="RU363082"/>
    </source>
</evidence>
<evidence type="ECO:0000313" key="2">
    <source>
        <dbReference type="Proteomes" id="UP000189705"/>
    </source>
</evidence>
<sequence>MLWFQSTAVQLARYSPNLLWRQLCAASTNIPVLTLFSKLILQEVDITLPDNAAWYDKYKYDIPVFHLNGQFLMKHRVDIQKFENQLAKLELQNDDC</sequence>
<keyword evidence="1" id="KW-0249">Electron transport</keyword>
<comment type="similarity">
    <text evidence="1">Belongs to the glutaredoxin family.</text>
</comment>
<dbReference type="AlphaFoldDB" id="A0A1U8DA56"/>
<accession>A0A1U8DA56</accession>
<protein>
    <recommendedName>
        <fullName evidence="1">Glutaredoxin-like protein</fullName>
    </recommendedName>
</protein>
<gene>
    <name evidence="3" type="primary">CUNH5orf63</name>
</gene>
<evidence type="ECO:0000313" key="3">
    <source>
        <dbReference type="RefSeq" id="XP_014374045.1"/>
    </source>
</evidence>
<keyword evidence="1" id="KW-0813">Transport</keyword>
<dbReference type="SUPFAM" id="SSF52833">
    <property type="entry name" value="Thioredoxin-like"/>
    <property type="match status" value="1"/>
</dbReference>
<dbReference type="Gene3D" id="3.40.30.10">
    <property type="entry name" value="Glutaredoxin"/>
    <property type="match status" value="1"/>
</dbReference>
<name>A0A1U8DA56_ALLSI</name>
<dbReference type="CTD" id="103178053"/>
<dbReference type="Pfam" id="PF05768">
    <property type="entry name" value="Glrx-like"/>
    <property type="match status" value="1"/>
</dbReference>
<dbReference type="PANTHER" id="PTHR33558">
    <property type="entry name" value="GLUTAREDOXIN-LIKE PROTEIN C5ORF63 HOMOLOG"/>
    <property type="match status" value="1"/>
</dbReference>
<reference evidence="3" key="1">
    <citation type="submission" date="2025-08" db="UniProtKB">
        <authorList>
            <consortium name="RefSeq"/>
        </authorList>
    </citation>
    <scope>IDENTIFICATION</scope>
</reference>
<dbReference type="RefSeq" id="XP_014374045.1">
    <property type="nucleotide sequence ID" value="XM_014518559.2"/>
</dbReference>
<organism evidence="2 3">
    <name type="scientific">Alligator sinensis</name>
    <name type="common">Chinese alligator</name>
    <dbReference type="NCBI Taxonomy" id="38654"/>
    <lineage>
        <taxon>Eukaryota</taxon>
        <taxon>Metazoa</taxon>
        <taxon>Chordata</taxon>
        <taxon>Craniata</taxon>
        <taxon>Vertebrata</taxon>
        <taxon>Euteleostomi</taxon>
        <taxon>Archelosauria</taxon>
        <taxon>Archosauria</taxon>
        <taxon>Crocodylia</taxon>
        <taxon>Alligatoridae</taxon>
        <taxon>Alligatorinae</taxon>
        <taxon>Alligator</taxon>
    </lineage>
</organism>